<dbReference type="InterPro" id="IPR050204">
    <property type="entry name" value="AraC_XylS_family_regulators"/>
</dbReference>
<feature type="domain" description="HTH araC/xylS-type" evidence="4">
    <location>
        <begin position="181"/>
        <end position="271"/>
    </location>
</feature>
<dbReference type="PROSITE" id="PS01124">
    <property type="entry name" value="HTH_ARAC_FAMILY_2"/>
    <property type="match status" value="1"/>
</dbReference>
<keyword evidence="2" id="KW-0238">DNA-binding</keyword>
<evidence type="ECO:0000256" key="2">
    <source>
        <dbReference type="ARBA" id="ARBA00023125"/>
    </source>
</evidence>
<dbReference type="PANTHER" id="PTHR46796:SF13">
    <property type="entry name" value="HTH-TYPE TRANSCRIPTIONAL ACTIVATOR RHAS"/>
    <property type="match status" value="1"/>
</dbReference>
<accession>A0A2S9IUB6</accession>
<name>A0A2S9IUB6_9SPHI</name>
<evidence type="ECO:0000256" key="1">
    <source>
        <dbReference type="ARBA" id="ARBA00023015"/>
    </source>
</evidence>
<dbReference type="Pfam" id="PF20240">
    <property type="entry name" value="DUF6597"/>
    <property type="match status" value="1"/>
</dbReference>
<gene>
    <name evidence="5" type="ORF">C5745_19620</name>
</gene>
<dbReference type="SUPFAM" id="SSF46689">
    <property type="entry name" value="Homeodomain-like"/>
    <property type="match status" value="1"/>
</dbReference>
<keyword evidence="6" id="KW-1185">Reference proteome</keyword>
<keyword evidence="3" id="KW-0804">Transcription</keyword>
<sequence>MNEGIFYAQNNNMHYNISLPPAHLSSFVQYFWQVQVDFANKKNFTHISTASSCSGLQFYFEGGFGNAQNSSFVSFEKAAVFHGQTNSPEDFITNGSAGIFGVKFYPFAVPLLFGVPATELTNQILTLDILLGSEGTALIERIYTARDFTERVGATSQFLINQMDVTKPLDGRIVDAVHLINLRNGITDLASLLKKVSLSERQFERKFNEMIGFTPKSYAKIVRFEYAKNCFETNTQSFTDIATLCGYYDQAHFNRDFKALSGHTPKAYHRNYSALKPDV</sequence>
<proteinExistence type="predicted"/>
<protein>
    <submittedName>
        <fullName evidence="5">AraC family transcriptional regulator</fullName>
    </submittedName>
</protein>
<reference evidence="5 6" key="1">
    <citation type="submission" date="2018-02" db="EMBL/GenBank/DDBJ databases">
        <title>The draft genome of Sphingobacterium sp. 5JN-11.</title>
        <authorList>
            <person name="Liu L."/>
            <person name="Li L."/>
            <person name="Liang L."/>
            <person name="Zhang X."/>
            <person name="Wang T."/>
        </authorList>
    </citation>
    <scope>NUCLEOTIDE SEQUENCE [LARGE SCALE GENOMIC DNA]</scope>
    <source>
        <strain evidence="5 6">5JN-11</strain>
    </source>
</reference>
<evidence type="ECO:0000259" key="4">
    <source>
        <dbReference type="PROSITE" id="PS01124"/>
    </source>
</evidence>
<dbReference type="Proteomes" id="UP000239711">
    <property type="component" value="Unassembled WGS sequence"/>
</dbReference>
<dbReference type="InterPro" id="IPR009057">
    <property type="entry name" value="Homeodomain-like_sf"/>
</dbReference>
<dbReference type="GO" id="GO:0043565">
    <property type="term" value="F:sequence-specific DNA binding"/>
    <property type="evidence" value="ECO:0007669"/>
    <property type="project" value="InterPro"/>
</dbReference>
<dbReference type="Gene3D" id="1.10.10.60">
    <property type="entry name" value="Homeodomain-like"/>
    <property type="match status" value="1"/>
</dbReference>
<evidence type="ECO:0000256" key="3">
    <source>
        <dbReference type="ARBA" id="ARBA00023163"/>
    </source>
</evidence>
<evidence type="ECO:0000313" key="6">
    <source>
        <dbReference type="Proteomes" id="UP000239711"/>
    </source>
</evidence>
<dbReference type="GO" id="GO:0003700">
    <property type="term" value="F:DNA-binding transcription factor activity"/>
    <property type="evidence" value="ECO:0007669"/>
    <property type="project" value="InterPro"/>
</dbReference>
<dbReference type="EMBL" id="PVBQ01000031">
    <property type="protein sequence ID" value="PRD44114.1"/>
    <property type="molecule type" value="Genomic_DNA"/>
</dbReference>
<comment type="caution">
    <text evidence="5">The sequence shown here is derived from an EMBL/GenBank/DDBJ whole genome shotgun (WGS) entry which is preliminary data.</text>
</comment>
<dbReference type="AlphaFoldDB" id="A0A2S9IUB6"/>
<dbReference type="Pfam" id="PF12833">
    <property type="entry name" value="HTH_18"/>
    <property type="match status" value="1"/>
</dbReference>
<organism evidence="5 6">
    <name type="scientific">Sphingobacterium haloxyli</name>
    <dbReference type="NCBI Taxonomy" id="2100533"/>
    <lineage>
        <taxon>Bacteria</taxon>
        <taxon>Pseudomonadati</taxon>
        <taxon>Bacteroidota</taxon>
        <taxon>Sphingobacteriia</taxon>
        <taxon>Sphingobacteriales</taxon>
        <taxon>Sphingobacteriaceae</taxon>
        <taxon>Sphingobacterium</taxon>
    </lineage>
</organism>
<keyword evidence="1" id="KW-0805">Transcription regulation</keyword>
<evidence type="ECO:0000313" key="5">
    <source>
        <dbReference type="EMBL" id="PRD44114.1"/>
    </source>
</evidence>
<dbReference type="InterPro" id="IPR018060">
    <property type="entry name" value="HTH_AraC"/>
</dbReference>
<dbReference type="SMART" id="SM00342">
    <property type="entry name" value="HTH_ARAC"/>
    <property type="match status" value="1"/>
</dbReference>
<dbReference type="PANTHER" id="PTHR46796">
    <property type="entry name" value="HTH-TYPE TRANSCRIPTIONAL ACTIVATOR RHAS-RELATED"/>
    <property type="match status" value="1"/>
</dbReference>
<dbReference type="InterPro" id="IPR046532">
    <property type="entry name" value="DUF6597"/>
</dbReference>